<dbReference type="GO" id="GO:0006646">
    <property type="term" value="P:phosphatidylethanolamine biosynthetic process"/>
    <property type="evidence" value="ECO:0007669"/>
    <property type="project" value="TreeGrafter"/>
</dbReference>
<dbReference type="CDD" id="cd05157">
    <property type="entry name" value="ETNK_euk"/>
    <property type="match status" value="1"/>
</dbReference>
<feature type="compositionally biased region" description="Basic and acidic residues" evidence="2">
    <location>
        <begin position="51"/>
        <end position="63"/>
    </location>
</feature>
<organism evidence="4 5">
    <name type="scientific">Venturia nashicola</name>
    <dbReference type="NCBI Taxonomy" id="86259"/>
    <lineage>
        <taxon>Eukaryota</taxon>
        <taxon>Fungi</taxon>
        <taxon>Dikarya</taxon>
        <taxon>Ascomycota</taxon>
        <taxon>Pezizomycotina</taxon>
        <taxon>Dothideomycetes</taxon>
        <taxon>Pleosporomycetidae</taxon>
        <taxon>Venturiales</taxon>
        <taxon>Venturiaceae</taxon>
        <taxon>Venturia</taxon>
    </lineage>
</organism>
<feature type="compositionally biased region" description="Polar residues" evidence="2">
    <location>
        <begin position="94"/>
        <end position="107"/>
    </location>
</feature>
<comment type="similarity">
    <text evidence="1">Belongs to the choline/ethanolamine kinase family.</text>
</comment>
<dbReference type="GO" id="GO:0004103">
    <property type="term" value="F:choline kinase activity"/>
    <property type="evidence" value="ECO:0007669"/>
    <property type="project" value="TreeGrafter"/>
</dbReference>
<dbReference type="PANTHER" id="PTHR22603:SF93">
    <property type="entry name" value="RE24176P"/>
    <property type="match status" value="1"/>
</dbReference>
<evidence type="ECO:0000256" key="1">
    <source>
        <dbReference type="ARBA" id="ARBA00038211"/>
    </source>
</evidence>
<evidence type="ECO:0000256" key="2">
    <source>
        <dbReference type="SAM" id="MobiDB-lite"/>
    </source>
</evidence>
<dbReference type="InterPro" id="IPR011009">
    <property type="entry name" value="Kinase-like_dom_sf"/>
</dbReference>
<dbReference type="InterPro" id="IPR007521">
    <property type="entry name" value="Choline_kin_N"/>
</dbReference>
<accession>A0A4Z1NPQ3</accession>
<dbReference type="Proteomes" id="UP000298493">
    <property type="component" value="Unassembled WGS sequence"/>
</dbReference>
<sequence length="794" mass="88936">MSESSKRDKDEQLAPGPVAPQGGILRSPGAGPVKAVTIAEPEESISPMMRGESKPMDDFDLDRPKKHRSARIASRLTGRASIERLPKSSRHSTTDATPDQGYESTSSTRRESINDHDGLISRVSAWINHEKSRRAAHKSRRRVAKGDPHSSAPPSGLDGASDSPERRTSDASDGAVALEQLQEILAGVNLSEKPTRRGNLCKRIKSAQKLRRLSGTAPSDTDVSEVDPIAPSCDAILDNSKTLSYSGGEVEMEDGLERRPSLLRVTSTLQKDAWNTFKYEIVRLTHTLRLKGWRRVPMGMSSQIGVERLSGALTNAVYVVSPPDELPAQATTDTADGTVSSHPRFPPPKLLLRIYGSNVDQLIDRESELQILSRLGRKKIGPRLLGTFTNGRFEEFFNARALTPKELRDASVSQQIAKRMRELHEGVELLSHERDDGPFVWLNIDKWMPRCEQIVSWLDKHIEAVDGSKNRPLVCGADWSLFRVTLEKYRTWLYKQYDGAENLKQQLVFAHNDTQYGNILRIIPDGESPLMLPQNAHKQLIVIDFEYANANLVGLEFANHFTEWCYNYHDVKAPYKCKTKYYPTVEEQQRFIRSYINHQPNFGTHSRHPSMPQTPSLPDTPGLNPTASSLSTSLISNFMLDNRAPKEASIEKQDEERDGAVEKEVARLIHESQIWRLANSAQWVMWGVMQAKIEGLPDFGDETQTASVAAGRLTTLPEESAMASDAIEPDERPAECKKVETAKEGDEDEDEEFDYLAYTFERAMFFWGDAVELGLVKLEELPADVQKNIKLVDG</sequence>
<dbReference type="AlphaFoldDB" id="A0A4Z1NPQ3"/>
<dbReference type="EMBL" id="SNSC02000015">
    <property type="protein sequence ID" value="TID17976.1"/>
    <property type="molecule type" value="Genomic_DNA"/>
</dbReference>
<evidence type="ECO:0000259" key="3">
    <source>
        <dbReference type="Pfam" id="PF04428"/>
    </source>
</evidence>
<name>A0A4Z1NPQ3_9PEZI</name>
<feature type="region of interest" description="Disordered" evidence="2">
    <location>
        <begin position="130"/>
        <end position="172"/>
    </location>
</feature>
<dbReference type="GO" id="GO:0004305">
    <property type="term" value="F:ethanolamine kinase activity"/>
    <property type="evidence" value="ECO:0007669"/>
    <property type="project" value="TreeGrafter"/>
</dbReference>
<dbReference type="STRING" id="86259.A0A4Z1NPQ3"/>
<dbReference type="PANTHER" id="PTHR22603">
    <property type="entry name" value="CHOLINE/ETHANOALAMINE KINASE"/>
    <property type="match status" value="1"/>
</dbReference>
<feature type="domain" description="Choline kinase N-terminal" evidence="3">
    <location>
        <begin position="230"/>
        <end position="297"/>
    </location>
</feature>
<dbReference type="GO" id="GO:0005737">
    <property type="term" value="C:cytoplasm"/>
    <property type="evidence" value="ECO:0007669"/>
    <property type="project" value="TreeGrafter"/>
</dbReference>
<dbReference type="SUPFAM" id="SSF56112">
    <property type="entry name" value="Protein kinase-like (PK-like)"/>
    <property type="match status" value="1"/>
</dbReference>
<evidence type="ECO:0000313" key="5">
    <source>
        <dbReference type="Proteomes" id="UP000298493"/>
    </source>
</evidence>
<dbReference type="Gene3D" id="3.30.200.20">
    <property type="entry name" value="Phosphorylase Kinase, domain 1"/>
    <property type="match status" value="1"/>
</dbReference>
<evidence type="ECO:0000313" key="4">
    <source>
        <dbReference type="EMBL" id="TID17976.1"/>
    </source>
</evidence>
<keyword evidence="4" id="KW-0418">Kinase</keyword>
<dbReference type="Pfam" id="PF04428">
    <property type="entry name" value="Choline_kin_N"/>
    <property type="match status" value="1"/>
</dbReference>
<feature type="region of interest" description="Disordered" evidence="2">
    <location>
        <begin position="602"/>
        <end position="626"/>
    </location>
</feature>
<reference evidence="4 5" key="1">
    <citation type="submission" date="2019-04" db="EMBL/GenBank/DDBJ databases">
        <title>High contiguity whole genome sequence and gene annotation resource for two Venturia nashicola isolates.</title>
        <authorList>
            <person name="Prokchorchik M."/>
            <person name="Won K."/>
            <person name="Lee Y."/>
            <person name="Choi E.D."/>
            <person name="Segonzac C."/>
            <person name="Sohn K.H."/>
        </authorList>
    </citation>
    <scope>NUCLEOTIDE SEQUENCE [LARGE SCALE GENOMIC DNA]</scope>
    <source>
        <strain evidence="4 5">PRI2</strain>
    </source>
</reference>
<dbReference type="Gene3D" id="3.90.1200.10">
    <property type="match status" value="1"/>
</dbReference>
<protein>
    <submittedName>
        <fullName evidence="4">Kinase-like protein</fullName>
    </submittedName>
</protein>
<feature type="region of interest" description="Disordered" evidence="2">
    <location>
        <begin position="1"/>
        <end position="116"/>
    </location>
</feature>
<dbReference type="Pfam" id="PF01633">
    <property type="entry name" value="Choline_kinase"/>
    <property type="match status" value="1"/>
</dbReference>
<feature type="compositionally biased region" description="Polar residues" evidence="2">
    <location>
        <begin position="611"/>
        <end position="626"/>
    </location>
</feature>
<feature type="compositionally biased region" description="Basic residues" evidence="2">
    <location>
        <begin position="131"/>
        <end position="143"/>
    </location>
</feature>
<comment type="caution">
    <text evidence="4">The sequence shown here is derived from an EMBL/GenBank/DDBJ whole genome shotgun (WGS) entry which is preliminary data.</text>
</comment>
<proteinExistence type="inferred from homology"/>
<keyword evidence="5" id="KW-1185">Reference proteome</keyword>
<keyword evidence="4" id="KW-0808">Transferase</keyword>
<feature type="compositionally biased region" description="Basic and acidic residues" evidence="2">
    <location>
        <begin position="1"/>
        <end position="12"/>
    </location>
</feature>
<gene>
    <name evidence="4" type="ORF">E6O75_ATG10621</name>
</gene>